<keyword evidence="4" id="KW-1185">Reference proteome</keyword>
<dbReference type="InterPro" id="IPR036866">
    <property type="entry name" value="RibonucZ/Hydroxyglut_hydro"/>
</dbReference>
<organism evidence="3 4">
    <name type="scientific">Salinicola corii</name>
    <dbReference type="NCBI Taxonomy" id="2606937"/>
    <lineage>
        <taxon>Bacteria</taxon>
        <taxon>Pseudomonadati</taxon>
        <taxon>Pseudomonadota</taxon>
        <taxon>Gammaproteobacteria</taxon>
        <taxon>Oceanospirillales</taxon>
        <taxon>Halomonadaceae</taxon>
        <taxon>Salinicola</taxon>
    </lineage>
</organism>
<dbReference type="EMBL" id="VTPX01000002">
    <property type="protein sequence ID" value="KAA0019668.1"/>
    <property type="molecule type" value="Genomic_DNA"/>
</dbReference>
<dbReference type="RefSeq" id="WP_149434268.1">
    <property type="nucleotide sequence ID" value="NZ_VTPX01000002.1"/>
</dbReference>
<dbReference type="PANTHER" id="PTHR47619:SF1">
    <property type="entry name" value="EXODEOXYRIBONUCLEASE WALJ"/>
    <property type="match status" value="1"/>
</dbReference>
<comment type="caution">
    <text evidence="3">The sequence shown here is derived from an EMBL/GenBank/DDBJ whole genome shotgun (WGS) entry which is preliminary data.</text>
</comment>
<dbReference type="AlphaFoldDB" id="A0A640WH76"/>
<gene>
    <name evidence="3" type="ORF">F0A16_04880</name>
</gene>
<evidence type="ECO:0000313" key="4">
    <source>
        <dbReference type="Proteomes" id="UP000466024"/>
    </source>
</evidence>
<dbReference type="Proteomes" id="UP000466024">
    <property type="component" value="Unassembled WGS sequence"/>
</dbReference>
<name>A0A640WH76_9GAMM</name>
<dbReference type="Gene3D" id="3.60.15.10">
    <property type="entry name" value="Ribonuclease Z/Hydroxyacylglutathione hydrolase-like"/>
    <property type="match status" value="1"/>
</dbReference>
<feature type="domain" description="Metallo-beta-lactamase" evidence="2">
    <location>
        <begin position="31"/>
        <end position="232"/>
    </location>
</feature>
<accession>A0A640WH76</accession>
<dbReference type="SUPFAM" id="SSF56281">
    <property type="entry name" value="Metallo-hydrolase/oxidoreductase"/>
    <property type="match status" value="1"/>
</dbReference>
<sequence length="273" mass="29559">MPLQSVPGQHSSPEGRSAPGLSFASLGSGSKGNATLVSDGETLVLVDCGFGVREAEKRLARVGVHPRQLAAVLVTHEHSDHITGVGALARRHQLPVYLSAGSWLSGKLGEVPSHQLLVPQARFAIGGLEIDPVTVPHDAREPIQFCFRAHGRRLGVLTDLGHPTSHVVDAFSGCDALFLECNHDPRMLAEGPYPPHLKRRVAGRWGHLANAQASDLLRWLGLDRLQRIVCSHLSAQNNHPERVLEALVPLLDGDESRLLVSTQDRGIDWQQVA</sequence>
<evidence type="ECO:0000259" key="2">
    <source>
        <dbReference type="SMART" id="SM00849"/>
    </source>
</evidence>
<proteinExistence type="predicted"/>
<protein>
    <submittedName>
        <fullName evidence="3">MBL fold metallo-hydrolase</fullName>
    </submittedName>
</protein>
<evidence type="ECO:0000256" key="1">
    <source>
        <dbReference type="SAM" id="MobiDB-lite"/>
    </source>
</evidence>
<feature type="compositionally biased region" description="Polar residues" evidence="1">
    <location>
        <begin position="1"/>
        <end position="14"/>
    </location>
</feature>
<dbReference type="SMART" id="SM00849">
    <property type="entry name" value="Lactamase_B"/>
    <property type="match status" value="1"/>
</dbReference>
<keyword evidence="3" id="KW-0378">Hydrolase</keyword>
<dbReference type="InterPro" id="IPR001279">
    <property type="entry name" value="Metallo-B-lactamas"/>
</dbReference>
<reference evidence="3 4" key="1">
    <citation type="submission" date="2019-08" db="EMBL/GenBank/DDBJ databases">
        <title>Bioinformatics analysis of the strain L3 and L5.</title>
        <authorList>
            <person name="Li X."/>
        </authorList>
    </citation>
    <scope>NUCLEOTIDE SEQUENCE [LARGE SCALE GENOMIC DNA]</scope>
    <source>
        <strain evidence="3 4">L3</strain>
    </source>
</reference>
<feature type="region of interest" description="Disordered" evidence="1">
    <location>
        <begin position="1"/>
        <end position="24"/>
    </location>
</feature>
<evidence type="ECO:0000313" key="3">
    <source>
        <dbReference type="EMBL" id="KAA0019668.1"/>
    </source>
</evidence>
<dbReference type="PANTHER" id="PTHR47619">
    <property type="entry name" value="METALLO-HYDROLASE YYCJ-RELATED"/>
    <property type="match status" value="1"/>
</dbReference>
<dbReference type="Pfam" id="PF12706">
    <property type="entry name" value="Lactamase_B_2"/>
    <property type="match status" value="1"/>
</dbReference>
<dbReference type="InterPro" id="IPR052533">
    <property type="entry name" value="WalJ/YycJ-like"/>
</dbReference>
<dbReference type="GO" id="GO:0016787">
    <property type="term" value="F:hydrolase activity"/>
    <property type="evidence" value="ECO:0007669"/>
    <property type="project" value="UniProtKB-KW"/>
</dbReference>